<evidence type="ECO:0000313" key="2">
    <source>
        <dbReference type="Proteomes" id="UP000703038"/>
    </source>
</evidence>
<sequence>MNSQNTADIIDAVVREHRRATRRVRTRLAAIDQEARQRSEAVRVVPRRAGVILRSATEAVAGDEAPPAAPQRPARWLS</sequence>
<keyword evidence="2" id="KW-1185">Reference proteome</keyword>
<dbReference type="EMBL" id="JAFBBK010000001">
    <property type="protein sequence ID" value="MBM7414103.1"/>
    <property type="molecule type" value="Genomic_DNA"/>
</dbReference>
<dbReference type="RefSeq" id="WP_204866877.1">
    <property type="nucleotide sequence ID" value="NZ_JAFBBK010000001.1"/>
</dbReference>
<protein>
    <recommendedName>
        <fullName evidence="3">DUF3618 domain-containing protein</fullName>
    </recommendedName>
</protein>
<organism evidence="1 2">
    <name type="scientific">Rhodococcoides corynebacterioides</name>
    <dbReference type="NCBI Taxonomy" id="53972"/>
    <lineage>
        <taxon>Bacteria</taxon>
        <taxon>Bacillati</taxon>
        <taxon>Actinomycetota</taxon>
        <taxon>Actinomycetes</taxon>
        <taxon>Mycobacteriales</taxon>
        <taxon>Nocardiaceae</taxon>
        <taxon>Rhodococcoides</taxon>
    </lineage>
</organism>
<reference evidence="1 2" key="1">
    <citation type="submission" date="2021-01" db="EMBL/GenBank/DDBJ databases">
        <title>Genomics of switchgrass bacterial isolates.</title>
        <authorList>
            <person name="Shade A."/>
        </authorList>
    </citation>
    <scope>NUCLEOTIDE SEQUENCE [LARGE SCALE GENOMIC DNA]</scope>
    <source>
        <strain evidence="1 2">PvP111</strain>
    </source>
</reference>
<evidence type="ECO:0000313" key="1">
    <source>
        <dbReference type="EMBL" id="MBM7414103.1"/>
    </source>
</evidence>
<proteinExistence type="predicted"/>
<comment type="caution">
    <text evidence="1">The sequence shown here is derived from an EMBL/GenBank/DDBJ whole genome shotgun (WGS) entry which is preliminary data.</text>
</comment>
<accession>A0ABS2KQD6</accession>
<name>A0ABS2KQD6_9NOCA</name>
<dbReference type="Proteomes" id="UP000703038">
    <property type="component" value="Unassembled WGS sequence"/>
</dbReference>
<gene>
    <name evidence="1" type="ORF">JOE42_000836</name>
</gene>
<evidence type="ECO:0008006" key="3">
    <source>
        <dbReference type="Google" id="ProtNLM"/>
    </source>
</evidence>